<dbReference type="EMBL" id="LQZQ01000003">
    <property type="protein sequence ID" value="KYG80982.1"/>
    <property type="molecule type" value="Genomic_DNA"/>
</dbReference>
<evidence type="ECO:0000313" key="2">
    <source>
        <dbReference type="EMBL" id="KYG80982.1"/>
    </source>
</evidence>
<feature type="signal peptide" evidence="1">
    <location>
        <begin position="1"/>
        <end position="24"/>
    </location>
</feature>
<sequence>MYQYSKSAMVIGLFLSILMTSCQGARVSGNGFFDSRNEVLKEALIGKWEASGEEKILFEFSEVEKGIKMLVDDEEREMFDFNCDGDIRFSFGYLNSNSDTVYVAAQFKTYDMKTLVGLQSPQNESSSEVSFFNLNRKLNVEIEEQQ</sequence>
<keyword evidence="3" id="KW-1185">Reference proteome</keyword>
<dbReference type="RefSeq" id="WP_062589098.1">
    <property type="nucleotide sequence ID" value="NZ_LQZQ01000003.1"/>
</dbReference>
<dbReference type="OrthoDB" id="9896374at2"/>
<name>A0A150XQX0_ROSEK</name>
<organism evidence="2 3">
    <name type="scientific">Roseivirga ehrenbergii (strain DSM 102268 / JCM 13514 / KCTC 12282 / NCIMB 14502 / KMM 6017)</name>
    <dbReference type="NCBI Taxonomy" id="279360"/>
    <lineage>
        <taxon>Bacteria</taxon>
        <taxon>Pseudomonadati</taxon>
        <taxon>Bacteroidota</taxon>
        <taxon>Cytophagia</taxon>
        <taxon>Cytophagales</taxon>
        <taxon>Roseivirgaceae</taxon>
        <taxon>Roseivirga</taxon>
    </lineage>
</organism>
<dbReference type="AlphaFoldDB" id="A0A150XQX0"/>
<evidence type="ECO:0000256" key="1">
    <source>
        <dbReference type="SAM" id="SignalP"/>
    </source>
</evidence>
<gene>
    <name evidence="2" type="ORF">MB14_14455</name>
</gene>
<accession>A0A150XQX0</accession>
<evidence type="ECO:0008006" key="4">
    <source>
        <dbReference type="Google" id="ProtNLM"/>
    </source>
</evidence>
<evidence type="ECO:0000313" key="3">
    <source>
        <dbReference type="Proteomes" id="UP000075583"/>
    </source>
</evidence>
<dbReference type="PROSITE" id="PS51257">
    <property type="entry name" value="PROKAR_LIPOPROTEIN"/>
    <property type="match status" value="1"/>
</dbReference>
<dbReference type="Proteomes" id="UP000075583">
    <property type="component" value="Unassembled WGS sequence"/>
</dbReference>
<keyword evidence="1" id="KW-0732">Signal</keyword>
<reference evidence="2" key="1">
    <citation type="submission" date="2016-01" db="EMBL/GenBank/DDBJ databases">
        <title>Genome sequencing of Roseivirga ehrenbergii KMM 6017.</title>
        <authorList>
            <person name="Selvaratnam C."/>
            <person name="Thevarajoo S."/>
            <person name="Goh K.M."/>
            <person name="Ee R."/>
            <person name="Chan K.-G."/>
            <person name="Chong C.S."/>
        </authorList>
    </citation>
    <scope>NUCLEOTIDE SEQUENCE [LARGE SCALE GENOMIC DNA]</scope>
    <source>
        <strain evidence="2">KMM 6017</strain>
    </source>
</reference>
<proteinExistence type="predicted"/>
<protein>
    <recommendedName>
        <fullName evidence="4">Lipocalin-like domain-containing protein</fullName>
    </recommendedName>
</protein>
<feature type="chain" id="PRO_5007575082" description="Lipocalin-like domain-containing protein" evidence="1">
    <location>
        <begin position="25"/>
        <end position="146"/>
    </location>
</feature>
<comment type="caution">
    <text evidence="2">The sequence shown here is derived from an EMBL/GenBank/DDBJ whole genome shotgun (WGS) entry which is preliminary data.</text>
</comment>